<evidence type="ECO:0000313" key="3">
    <source>
        <dbReference type="EMBL" id="JAP96445.1"/>
    </source>
</evidence>
<reference evidence="3" key="1">
    <citation type="submission" date="2015-07" db="EMBL/GenBank/DDBJ databases">
        <title>Adaptation to a free-living lifestyle via gene acquisitions in the diplomonad Trepomonas sp. PC1.</title>
        <authorList>
            <person name="Xu F."/>
            <person name="Jerlstrom-Hultqvist J."/>
            <person name="Kolisko M."/>
            <person name="Simpson A.G.B."/>
            <person name="Roger A.J."/>
            <person name="Svard S.G."/>
            <person name="Andersson J.O."/>
        </authorList>
    </citation>
    <scope>NUCLEOTIDE SEQUENCE</scope>
    <source>
        <strain evidence="3">PC1</strain>
    </source>
</reference>
<dbReference type="PROSITE" id="PS51421">
    <property type="entry name" value="RAS"/>
    <property type="match status" value="1"/>
</dbReference>
<dbReference type="PANTHER" id="PTHR47977">
    <property type="entry name" value="RAS-RELATED PROTEIN RAB"/>
    <property type="match status" value="1"/>
</dbReference>
<dbReference type="InterPro" id="IPR050227">
    <property type="entry name" value="Rab"/>
</dbReference>
<dbReference type="GO" id="GO:0005525">
    <property type="term" value="F:GTP binding"/>
    <property type="evidence" value="ECO:0007669"/>
    <property type="project" value="UniProtKB-KW"/>
</dbReference>
<keyword evidence="1" id="KW-0547">Nucleotide-binding</keyword>
<dbReference type="InterPro" id="IPR005225">
    <property type="entry name" value="Small_GTP-bd"/>
</dbReference>
<protein>
    <submittedName>
        <fullName evidence="3">Rab-like protein</fullName>
    </submittedName>
</protein>
<evidence type="ECO:0000256" key="1">
    <source>
        <dbReference type="ARBA" id="ARBA00022741"/>
    </source>
</evidence>
<dbReference type="SMART" id="SM00174">
    <property type="entry name" value="RHO"/>
    <property type="match status" value="1"/>
</dbReference>
<dbReference type="PROSITE" id="PS51419">
    <property type="entry name" value="RAB"/>
    <property type="match status" value="1"/>
</dbReference>
<dbReference type="FunFam" id="3.40.50.300:FF:001329">
    <property type="entry name" value="Small GTP-binding protein, putative"/>
    <property type="match status" value="1"/>
</dbReference>
<dbReference type="EMBL" id="GDID01000161">
    <property type="protein sequence ID" value="JAP96445.1"/>
    <property type="molecule type" value="Transcribed_RNA"/>
</dbReference>
<sequence length="196" mass="22403">RTNKIVTIGDTRTGKTSILSRFMSNVFDPTHTSSVGIDWFSKTVFFNQDGQQRETKLFLWDTSGQERFKSLTPSYVKDARIVLLVFDLNEPESLQNAVFWWQQAQKSQQETEYILVGNKCDLDRKCNTADIDTVKLQTNCTKYYEVSAKDGTNIQQMFQDIGKELFKSNLKEEAAAISAAIKIEPNKVENQKGFCC</sequence>
<organism evidence="3">
    <name type="scientific">Trepomonas sp. PC1</name>
    <dbReference type="NCBI Taxonomy" id="1076344"/>
    <lineage>
        <taxon>Eukaryota</taxon>
        <taxon>Metamonada</taxon>
        <taxon>Diplomonadida</taxon>
        <taxon>Hexamitidae</taxon>
        <taxon>Hexamitinae</taxon>
        <taxon>Trepomonas</taxon>
    </lineage>
</organism>
<gene>
    <name evidence="3" type="ORF">TPC1_10223</name>
</gene>
<dbReference type="InterPro" id="IPR001806">
    <property type="entry name" value="Small_GTPase"/>
</dbReference>
<name>A0A146KLP0_9EUKA</name>
<dbReference type="PROSITE" id="PS51420">
    <property type="entry name" value="RHO"/>
    <property type="match status" value="1"/>
</dbReference>
<dbReference type="SMART" id="SM00173">
    <property type="entry name" value="RAS"/>
    <property type="match status" value="1"/>
</dbReference>
<dbReference type="Pfam" id="PF00071">
    <property type="entry name" value="Ras"/>
    <property type="match status" value="1"/>
</dbReference>
<keyword evidence="2" id="KW-0342">GTP-binding</keyword>
<dbReference type="InterPro" id="IPR027417">
    <property type="entry name" value="P-loop_NTPase"/>
</dbReference>
<dbReference type="Gene3D" id="3.40.50.300">
    <property type="entry name" value="P-loop containing nucleotide triphosphate hydrolases"/>
    <property type="match status" value="1"/>
</dbReference>
<feature type="non-terminal residue" evidence="3">
    <location>
        <position position="1"/>
    </location>
</feature>
<dbReference type="SMART" id="SM00176">
    <property type="entry name" value="RAN"/>
    <property type="match status" value="1"/>
</dbReference>
<dbReference type="CDD" id="cd00154">
    <property type="entry name" value="Rab"/>
    <property type="match status" value="1"/>
</dbReference>
<dbReference type="AlphaFoldDB" id="A0A146KLP0"/>
<dbReference type="SMART" id="SM00175">
    <property type="entry name" value="RAB"/>
    <property type="match status" value="1"/>
</dbReference>
<dbReference type="GO" id="GO:0003924">
    <property type="term" value="F:GTPase activity"/>
    <property type="evidence" value="ECO:0007669"/>
    <property type="project" value="InterPro"/>
</dbReference>
<accession>A0A146KLP0</accession>
<proteinExistence type="predicted"/>
<dbReference type="PRINTS" id="PR00449">
    <property type="entry name" value="RASTRNSFRMNG"/>
</dbReference>
<dbReference type="NCBIfam" id="TIGR00231">
    <property type="entry name" value="small_GTP"/>
    <property type="match status" value="1"/>
</dbReference>
<evidence type="ECO:0000256" key="2">
    <source>
        <dbReference type="ARBA" id="ARBA00023134"/>
    </source>
</evidence>
<dbReference type="SUPFAM" id="SSF52540">
    <property type="entry name" value="P-loop containing nucleoside triphosphate hydrolases"/>
    <property type="match status" value="1"/>
</dbReference>